<feature type="region of interest" description="Disordered" evidence="1">
    <location>
        <begin position="1"/>
        <end position="90"/>
    </location>
</feature>
<dbReference type="Gene3D" id="3.30.40.10">
    <property type="entry name" value="Zinc/RING finger domain, C3HC4 (zinc finger)"/>
    <property type="match status" value="1"/>
</dbReference>
<sequence length="340" mass="38467">MSESATSAKPAGSKEDGISKYMKRMKTVLKGGTRSNRNSISSFADITGDSSKAKASTSSPTAKASATVTTVTKKTEPMSAQEKTNRWSSMREEKARALFAKYGLTLEPGEWVTPRSAKENVDRVEKPIRMRVRRNCHRCLTTFGPEKVCVGCSHIRCKKCFRYPPAKSKEECEAKGKAREVEKIEEIQPKEKKFVLTIPSRTGGQDLVRKPIMQRVRRTCHMCSTLFIGSATECQNCHHIRCKKCPRDPAKKHKYPDGYPGDAEPPYEPPERVWRKPRRRVRWTCHSCSAVFPSGEKICPQCEHGRCQDCTRDPPKKIKPEPDPELLRRVEERLAALDVS</sequence>
<name>A0A0J6XYR2_COCIT</name>
<feature type="compositionally biased region" description="Low complexity" evidence="1">
    <location>
        <begin position="53"/>
        <end position="72"/>
    </location>
</feature>
<dbReference type="EMBL" id="DS028093">
    <property type="protein sequence ID" value="KMP00545.1"/>
    <property type="molecule type" value="Genomic_DNA"/>
</dbReference>
<dbReference type="AlphaFoldDB" id="A0A0J6XYR2"/>
<evidence type="ECO:0000313" key="2">
    <source>
        <dbReference type="EMBL" id="KMP00545.1"/>
    </source>
</evidence>
<proteinExistence type="predicted"/>
<evidence type="ECO:0000256" key="1">
    <source>
        <dbReference type="SAM" id="MobiDB-lite"/>
    </source>
</evidence>
<dbReference type="InterPro" id="IPR013083">
    <property type="entry name" value="Znf_RING/FYVE/PHD"/>
</dbReference>
<dbReference type="OrthoDB" id="5370011at2759"/>
<gene>
    <name evidence="2" type="ORF">CIRG_00688</name>
</gene>
<protein>
    <submittedName>
        <fullName evidence="2">Uncharacterized protein</fullName>
    </submittedName>
</protein>
<feature type="compositionally biased region" description="Polar residues" evidence="1">
    <location>
        <begin position="33"/>
        <end position="44"/>
    </location>
</feature>
<evidence type="ECO:0000313" key="3">
    <source>
        <dbReference type="Proteomes" id="UP000054565"/>
    </source>
</evidence>
<reference evidence="3" key="1">
    <citation type="journal article" date="2010" name="Genome Res.">
        <title>Population genomic sequencing of Coccidioides fungi reveals recent hybridization and transposon control.</title>
        <authorList>
            <person name="Neafsey D.E."/>
            <person name="Barker B.M."/>
            <person name="Sharpton T.J."/>
            <person name="Stajich J.E."/>
            <person name="Park D.J."/>
            <person name="Whiston E."/>
            <person name="Hung C.-Y."/>
            <person name="McMahan C."/>
            <person name="White J."/>
            <person name="Sykes S."/>
            <person name="Heiman D."/>
            <person name="Young S."/>
            <person name="Zeng Q."/>
            <person name="Abouelleil A."/>
            <person name="Aftuck L."/>
            <person name="Bessette D."/>
            <person name="Brown A."/>
            <person name="FitzGerald M."/>
            <person name="Lui A."/>
            <person name="Macdonald J.P."/>
            <person name="Priest M."/>
            <person name="Orbach M.J."/>
            <person name="Galgiani J.N."/>
            <person name="Kirkland T.N."/>
            <person name="Cole G.T."/>
            <person name="Birren B.W."/>
            <person name="Henn M.R."/>
            <person name="Taylor J.W."/>
            <person name="Rounsley S.D."/>
        </authorList>
    </citation>
    <scope>NUCLEOTIDE SEQUENCE [LARGE SCALE GENOMIC DNA]</scope>
    <source>
        <strain evidence="3">RMSCC 2394</strain>
    </source>
</reference>
<dbReference type="Proteomes" id="UP000054565">
    <property type="component" value="Unassembled WGS sequence"/>
</dbReference>
<accession>A0A0J6XYR2</accession>
<organism evidence="2 3">
    <name type="scientific">Coccidioides immitis RMSCC 2394</name>
    <dbReference type="NCBI Taxonomy" id="404692"/>
    <lineage>
        <taxon>Eukaryota</taxon>
        <taxon>Fungi</taxon>
        <taxon>Dikarya</taxon>
        <taxon>Ascomycota</taxon>
        <taxon>Pezizomycotina</taxon>
        <taxon>Eurotiomycetes</taxon>
        <taxon>Eurotiomycetidae</taxon>
        <taxon>Onygenales</taxon>
        <taxon>Onygenaceae</taxon>
        <taxon>Coccidioides</taxon>
    </lineage>
</organism>